<protein>
    <submittedName>
        <fullName evidence="2">DUF2795 domain-containing protein</fullName>
    </submittedName>
</protein>
<evidence type="ECO:0000313" key="2">
    <source>
        <dbReference type="EMBL" id="MEE3850224.1"/>
    </source>
</evidence>
<organism evidence="2 3">
    <name type="scientific">Gordonia sesuvii</name>
    <dbReference type="NCBI Taxonomy" id="3116777"/>
    <lineage>
        <taxon>Bacteria</taxon>
        <taxon>Bacillati</taxon>
        <taxon>Actinomycetota</taxon>
        <taxon>Actinomycetes</taxon>
        <taxon>Mycobacteriales</taxon>
        <taxon>Gordoniaceae</taxon>
        <taxon>Gordonia</taxon>
    </lineage>
</organism>
<dbReference type="InterPro" id="IPR021527">
    <property type="entry name" value="DUF2795"/>
</dbReference>
<dbReference type="Pfam" id="PF11387">
    <property type="entry name" value="DUF2795"/>
    <property type="match status" value="1"/>
</dbReference>
<comment type="caution">
    <text evidence="2">The sequence shown here is derived from an EMBL/GenBank/DDBJ whole genome shotgun (WGS) entry which is preliminary data.</text>
</comment>
<dbReference type="EMBL" id="JAZDUF010000002">
    <property type="protein sequence ID" value="MEE3850224.1"/>
    <property type="molecule type" value="Genomic_DNA"/>
</dbReference>
<name>A0ABU7MAU6_9ACTN</name>
<accession>A0ABU7MAU6</accession>
<dbReference type="RefSeq" id="WP_330431899.1">
    <property type="nucleotide sequence ID" value="NZ_JAZDUF010000002.1"/>
</dbReference>
<sequence length="109" mass="11779">MTTTTRTRVLKEALDAVDYPADKEQLLAEAEHAGAGTATIRALRSIPLETYQNFAEVSAAVPVDDTADERSASDKAQQHRHHTKDGLAAGEREIPVNPIVDELGENRGS</sequence>
<dbReference type="Proteomes" id="UP001347146">
    <property type="component" value="Unassembled WGS sequence"/>
</dbReference>
<keyword evidence="3" id="KW-1185">Reference proteome</keyword>
<gene>
    <name evidence="2" type="ORF">VZC37_07755</name>
</gene>
<proteinExistence type="predicted"/>
<evidence type="ECO:0000313" key="3">
    <source>
        <dbReference type="Proteomes" id="UP001347146"/>
    </source>
</evidence>
<reference evidence="2 3" key="1">
    <citation type="submission" date="2024-01" db="EMBL/GenBank/DDBJ databases">
        <title>Draft genome sequence of Gordonia sp. LSe1-13.</title>
        <authorList>
            <person name="Suphannarot A."/>
            <person name="Mingma R."/>
        </authorList>
    </citation>
    <scope>NUCLEOTIDE SEQUENCE [LARGE SCALE GENOMIC DNA]</scope>
    <source>
        <strain evidence="2 3">LSe1-13</strain>
    </source>
</reference>
<feature type="region of interest" description="Disordered" evidence="1">
    <location>
        <begin position="65"/>
        <end position="109"/>
    </location>
</feature>
<evidence type="ECO:0000256" key="1">
    <source>
        <dbReference type="SAM" id="MobiDB-lite"/>
    </source>
</evidence>
<feature type="compositionally biased region" description="Basic and acidic residues" evidence="1">
    <location>
        <begin position="68"/>
        <end position="77"/>
    </location>
</feature>